<evidence type="ECO:0000313" key="4">
    <source>
        <dbReference type="Proteomes" id="UP000466730"/>
    </source>
</evidence>
<dbReference type="SUPFAM" id="SSF64307">
    <property type="entry name" value="SirA-like"/>
    <property type="match status" value="1"/>
</dbReference>
<dbReference type="RefSeq" id="WP_153749305.1">
    <property type="nucleotide sequence ID" value="NZ_BAAADI010000004.1"/>
</dbReference>
<dbReference type="Proteomes" id="UP000466730">
    <property type="component" value="Unassembled WGS sequence"/>
</dbReference>
<dbReference type="CDD" id="cd00291">
    <property type="entry name" value="SirA_YedF_YeeD"/>
    <property type="match status" value="1"/>
</dbReference>
<proteinExistence type="inferred from homology"/>
<dbReference type="GO" id="GO:0016740">
    <property type="term" value="F:transferase activity"/>
    <property type="evidence" value="ECO:0007669"/>
    <property type="project" value="UniProtKB-KW"/>
</dbReference>
<gene>
    <name evidence="3" type="ORF">GH815_13245</name>
</gene>
<name>A0A844BH98_9RHOB</name>
<dbReference type="InterPro" id="IPR001455">
    <property type="entry name" value="TusA-like"/>
</dbReference>
<accession>A0A844BH98</accession>
<sequence length="84" mass="8993">MDWTEEVDASGLICPLPVLRARKRLSAMAPGSVLRLVTTDPAAVIDVPHFCAEAGHDLLAETAQGGAHIWLIRRGQGAQIPKPE</sequence>
<feature type="domain" description="UPF0033" evidence="2">
    <location>
        <begin position="7"/>
        <end position="31"/>
    </location>
</feature>
<dbReference type="PANTHER" id="PTHR33279:SF6">
    <property type="entry name" value="SULFUR CARRIER PROTEIN YEDF-RELATED"/>
    <property type="match status" value="1"/>
</dbReference>
<comment type="caution">
    <text evidence="3">The sequence shown here is derived from an EMBL/GenBank/DDBJ whole genome shotgun (WGS) entry which is preliminary data.</text>
</comment>
<keyword evidence="4" id="KW-1185">Reference proteome</keyword>
<dbReference type="PROSITE" id="PS01148">
    <property type="entry name" value="UPF0033"/>
    <property type="match status" value="1"/>
</dbReference>
<reference evidence="3 4" key="1">
    <citation type="submission" date="2019-11" db="EMBL/GenBank/DDBJ databases">
        <title>Draft Whole-Genome sequence of the marine photosynthetic bacterium Rhodovulum strictum DSM 11289.</title>
        <authorList>
            <person name="Kyndt J.A."/>
            <person name="Meyer T.E."/>
        </authorList>
    </citation>
    <scope>NUCLEOTIDE SEQUENCE [LARGE SCALE GENOMIC DNA]</scope>
    <source>
        <strain evidence="3 4">DSM 11289</strain>
    </source>
</reference>
<evidence type="ECO:0000259" key="2">
    <source>
        <dbReference type="PROSITE" id="PS01148"/>
    </source>
</evidence>
<keyword evidence="3" id="KW-0808">Transferase</keyword>
<dbReference type="EMBL" id="WJPO01000022">
    <property type="protein sequence ID" value="MRH21959.1"/>
    <property type="molecule type" value="Genomic_DNA"/>
</dbReference>
<comment type="similarity">
    <text evidence="1">Belongs to the sulfur carrier protein TusA family.</text>
</comment>
<evidence type="ECO:0000256" key="1">
    <source>
        <dbReference type="ARBA" id="ARBA00008984"/>
    </source>
</evidence>
<dbReference type="Gene3D" id="3.30.110.40">
    <property type="entry name" value="TusA-like domain"/>
    <property type="match status" value="1"/>
</dbReference>
<dbReference type="Pfam" id="PF01206">
    <property type="entry name" value="TusA"/>
    <property type="match status" value="1"/>
</dbReference>
<dbReference type="InterPro" id="IPR036868">
    <property type="entry name" value="TusA-like_sf"/>
</dbReference>
<dbReference type="PANTHER" id="PTHR33279">
    <property type="entry name" value="SULFUR CARRIER PROTEIN YEDF-RELATED"/>
    <property type="match status" value="1"/>
</dbReference>
<dbReference type="OrthoDB" id="9797551at2"/>
<organism evidence="3 4">
    <name type="scientific">Rhodovulum strictum</name>
    <dbReference type="NCBI Taxonomy" id="58314"/>
    <lineage>
        <taxon>Bacteria</taxon>
        <taxon>Pseudomonadati</taxon>
        <taxon>Pseudomonadota</taxon>
        <taxon>Alphaproteobacteria</taxon>
        <taxon>Rhodobacterales</taxon>
        <taxon>Paracoccaceae</taxon>
        <taxon>Rhodovulum</taxon>
    </lineage>
</organism>
<dbReference type="AlphaFoldDB" id="A0A844BH98"/>
<evidence type="ECO:0000313" key="3">
    <source>
        <dbReference type="EMBL" id="MRH21959.1"/>
    </source>
</evidence>
<protein>
    <submittedName>
        <fullName evidence="3">Sulfurtransferase TusA family protein</fullName>
    </submittedName>
</protein>